<sequence length="581" mass="62101">MQFPSLALVGLGGRRRGYVDMAEMADAGVGACRRADRVPFLRSPPFPGIDPAVAAISQDDQGGFLAPISDALLDALRLARVGGDFWGYRPKGLLLVAREGVRIDPSICVGLVAGQIGVVPADVSAKRGPAPAVGHWLPSVCDPWALLADARTVHAEVDDDLAIVAGLLGIAVFGPDGAAFSSEQLKEAARYRLASASYRDCFSGEMVDAAHAVAQLADWRRHVDGNRGIAAASGMAFWKREAMRHFLWDGVRSPPFLPPARGLARARREAGALAIWPSRVPVTIAADAAAAGVALARVEDGFLRSRGLGAALHPPGSVVIDRCGIYYNARGASDLESLLATHVFSPNLVERARLLRARVCDAGVTKYGAEAGQMIDLPPGRRTVLAVGQVDDDMSVQLGGAGVDGNLDFLARVRRAEPNAWIIYRPHPDVQAGHRKGHLSDAVVLEHADEIDSGAPLMALVQAVDEVHVLSSLTGFEALMRGCSVTVHGMPFYAGWGLTRDLAKSSPRRGRQLDVDRLVAAALILYPRYIDPVTRLPCGPELMVDRLASGSTPPMTWLIRLRALQGKLRRFMTLSAEFLHG</sequence>
<organism evidence="1 2">
    <name type="scientific">Sphingobium yanoikuyae</name>
    <name type="common">Sphingomonas yanoikuyae</name>
    <dbReference type="NCBI Taxonomy" id="13690"/>
    <lineage>
        <taxon>Bacteria</taxon>
        <taxon>Pseudomonadati</taxon>
        <taxon>Pseudomonadota</taxon>
        <taxon>Alphaproteobacteria</taxon>
        <taxon>Sphingomonadales</taxon>
        <taxon>Sphingomonadaceae</taxon>
        <taxon>Sphingobium</taxon>
    </lineage>
</organism>
<dbReference type="PATRIC" id="fig|13690.10.peg.237"/>
<dbReference type="Proteomes" id="UP000028534">
    <property type="component" value="Unassembled WGS sequence"/>
</dbReference>
<dbReference type="CDD" id="cd16439">
    <property type="entry name" value="beta_Kdo_transferase_KpsC_2"/>
    <property type="match status" value="1"/>
</dbReference>
<evidence type="ECO:0000313" key="2">
    <source>
        <dbReference type="Proteomes" id="UP000028534"/>
    </source>
</evidence>
<dbReference type="GO" id="GO:0015774">
    <property type="term" value="P:polysaccharide transport"/>
    <property type="evidence" value="ECO:0007669"/>
    <property type="project" value="InterPro"/>
</dbReference>
<dbReference type="InterPro" id="IPR007833">
    <property type="entry name" value="Capsule_polysaccharide_synth"/>
</dbReference>
<dbReference type="STRING" id="13690.AX777_06550"/>
<name>A0A084EUB1_SPHYA</name>
<evidence type="ECO:0000313" key="1">
    <source>
        <dbReference type="EMBL" id="KEZ21553.1"/>
    </source>
</evidence>
<protein>
    <submittedName>
        <fullName evidence="1">Capsule polysaccharide export protein</fullName>
    </submittedName>
</protein>
<dbReference type="Pfam" id="PF05159">
    <property type="entry name" value="Capsule_synth"/>
    <property type="match status" value="2"/>
</dbReference>
<gene>
    <name evidence="1" type="ORF">CP98_00231</name>
</gene>
<dbReference type="eggNOG" id="COG3563">
    <property type="taxonomic scope" value="Bacteria"/>
</dbReference>
<reference evidence="1 2" key="1">
    <citation type="submission" date="2014-03" db="EMBL/GenBank/DDBJ databases">
        <title>Genome sequence of Sphingobium yanoikuyae B1.</title>
        <authorList>
            <person name="Gan H.M."/>
            <person name="Gan H.Y."/>
            <person name="Savka M.A."/>
        </authorList>
    </citation>
    <scope>NUCLEOTIDE SEQUENCE [LARGE SCALE GENOMIC DNA]</scope>
    <source>
        <strain evidence="1 2">B1</strain>
    </source>
</reference>
<dbReference type="GO" id="GO:0000271">
    <property type="term" value="P:polysaccharide biosynthetic process"/>
    <property type="evidence" value="ECO:0007669"/>
    <property type="project" value="InterPro"/>
</dbReference>
<accession>A0A084EUB1</accession>
<dbReference type="EMBL" id="JGVR01000001">
    <property type="protein sequence ID" value="KEZ21553.1"/>
    <property type="molecule type" value="Genomic_DNA"/>
</dbReference>
<comment type="caution">
    <text evidence="1">The sequence shown here is derived from an EMBL/GenBank/DDBJ whole genome shotgun (WGS) entry which is preliminary data.</text>
</comment>
<proteinExistence type="predicted"/>
<dbReference type="AlphaFoldDB" id="A0A084EUB1"/>